<organism evidence="1 2">
    <name type="scientific">Hibiscus sabdariffa</name>
    <name type="common">roselle</name>
    <dbReference type="NCBI Taxonomy" id="183260"/>
    <lineage>
        <taxon>Eukaryota</taxon>
        <taxon>Viridiplantae</taxon>
        <taxon>Streptophyta</taxon>
        <taxon>Embryophyta</taxon>
        <taxon>Tracheophyta</taxon>
        <taxon>Spermatophyta</taxon>
        <taxon>Magnoliopsida</taxon>
        <taxon>eudicotyledons</taxon>
        <taxon>Gunneridae</taxon>
        <taxon>Pentapetalae</taxon>
        <taxon>rosids</taxon>
        <taxon>malvids</taxon>
        <taxon>Malvales</taxon>
        <taxon>Malvaceae</taxon>
        <taxon>Malvoideae</taxon>
        <taxon>Hibiscus</taxon>
    </lineage>
</organism>
<keyword evidence="2" id="KW-1185">Reference proteome</keyword>
<reference evidence="1 2" key="1">
    <citation type="journal article" date="2024" name="G3 (Bethesda)">
        <title>Genome assembly of Hibiscus sabdariffa L. provides insights into metabolisms of medicinal natural products.</title>
        <authorList>
            <person name="Kim T."/>
        </authorList>
    </citation>
    <scope>NUCLEOTIDE SEQUENCE [LARGE SCALE GENOMIC DNA]</scope>
    <source>
        <strain evidence="1">TK-2024</strain>
        <tissue evidence="1">Old leaves</tissue>
    </source>
</reference>
<proteinExistence type="predicted"/>
<name>A0ABR2BU02_9ROSI</name>
<dbReference type="EMBL" id="JBBPBM010000086">
    <property type="protein sequence ID" value="KAK8510414.1"/>
    <property type="molecule type" value="Genomic_DNA"/>
</dbReference>
<dbReference type="Proteomes" id="UP001472677">
    <property type="component" value="Unassembled WGS sequence"/>
</dbReference>
<evidence type="ECO:0000313" key="1">
    <source>
        <dbReference type="EMBL" id="KAK8510414.1"/>
    </source>
</evidence>
<accession>A0ABR2BU02</accession>
<comment type="caution">
    <text evidence="1">The sequence shown here is derived from an EMBL/GenBank/DDBJ whole genome shotgun (WGS) entry which is preliminary data.</text>
</comment>
<evidence type="ECO:0000313" key="2">
    <source>
        <dbReference type="Proteomes" id="UP001472677"/>
    </source>
</evidence>
<sequence>MEDISAMGFSKDDFIVNVYPISDRSNFSGKSFDSAAVNKKVNQKRYDSLLELQNQVLSATEKRKRDVAQRKLKNKANLEASTDIEGRSLSDSDFKASWSRHTKVARKALKLGKKLGIHFIGDGEEILQEIATLERSDEFEVCWFAADGHSGGFLSIWVKLVKALTFERDILIDLKTTIKGYWFMAGVVNAVRRSGCESSPAGGYYLDVGFVGDPRMVVEFKLEQSRGG</sequence>
<gene>
    <name evidence="1" type="ORF">V6N12_011779</name>
</gene>
<protein>
    <submittedName>
        <fullName evidence="1">Uncharacterized protein</fullName>
    </submittedName>
</protein>